<protein>
    <submittedName>
        <fullName evidence="2">Uncharacterized protein</fullName>
    </submittedName>
</protein>
<proteinExistence type="predicted"/>
<accession>A0AAW8WNF6</accession>
<sequence length="80" mass="9169">MSLFHKLISLSKAKWDSKVLGRGPFNPNNNTVKNIREPITYYGLHDKVLKKMFYRRSHVSSSSVVNADSKEGFLHGQKPH</sequence>
<dbReference type="EMBL" id="JAVTXN010000015">
    <property type="protein sequence ID" value="MDT9609336.1"/>
    <property type="molecule type" value="Genomic_DNA"/>
</dbReference>
<comment type="caution">
    <text evidence="2">The sequence shown here is derived from an EMBL/GenBank/DDBJ whole genome shotgun (WGS) entry which is preliminary data.</text>
</comment>
<evidence type="ECO:0000256" key="1">
    <source>
        <dbReference type="SAM" id="MobiDB-lite"/>
    </source>
</evidence>
<dbReference type="AlphaFoldDB" id="A0AAW8WNF6"/>
<dbReference type="RefSeq" id="WP_118992382.1">
    <property type="nucleotide sequence ID" value="NZ_CP083391.1"/>
</dbReference>
<organism evidence="2 3">
    <name type="scientific">Lactobacillus crispatus</name>
    <dbReference type="NCBI Taxonomy" id="47770"/>
    <lineage>
        <taxon>Bacteria</taxon>
        <taxon>Bacillati</taxon>
        <taxon>Bacillota</taxon>
        <taxon>Bacilli</taxon>
        <taxon>Lactobacillales</taxon>
        <taxon>Lactobacillaceae</taxon>
        <taxon>Lactobacillus</taxon>
    </lineage>
</organism>
<reference evidence="2" key="1">
    <citation type="submission" date="2023-08" db="EMBL/GenBank/DDBJ databases">
        <title>Lactobacillus from the Female Urinary Tract.</title>
        <authorList>
            <person name="Stegman N."/>
            <person name="Jackson B."/>
            <person name="Steiling M."/>
            <person name="Sedano C."/>
            <person name="Wolfe A."/>
            <person name="Putonti C."/>
        </authorList>
    </citation>
    <scope>NUCLEOTIDE SEQUENCE</scope>
    <source>
        <strain evidence="2">UMB5661</strain>
    </source>
</reference>
<feature type="region of interest" description="Disordered" evidence="1">
    <location>
        <begin position="60"/>
        <end position="80"/>
    </location>
</feature>
<evidence type="ECO:0000313" key="2">
    <source>
        <dbReference type="EMBL" id="MDT9609336.1"/>
    </source>
</evidence>
<name>A0AAW8WNF6_9LACO</name>
<dbReference type="Proteomes" id="UP001253287">
    <property type="component" value="Unassembled WGS sequence"/>
</dbReference>
<evidence type="ECO:0000313" key="3">
    <source>
        <dbReference type="Proteomes" id="UP001253287"/>
    </source>
</evidence>
<gene>
    <name evidence="2" type="ORF">RON39_04230</name>
</gene>